<comment type="caution">
    <text evidence="1">The sequence shown here is derived from an EMBL/GenBank/DDBJ whole genome shotgun (WGS) entry which is preliminary data.</text>
</comment>
<protein>
    <submittedName>
        <fullName evidence="1">Uncharacterized protein</fullName>
    </submittedName>
</protein>
<organism evidence="1 2">
    <name type="scientific">Dokdonia ponticola</name>
    <dbReference type="NCBI Taxonomy" id="2041041"/>
    <lineage>
        <taxon>Bacteria</taxon>
        <taxon>Pseudomonadati</taxon>
        <taxon>Bacteroidota</taxon>
        <taxon>Flavobacteriia</taxon>
        <taxon>Flavobacteriales</taxon>
        <taxon>Flavobacteriaceae</taxon>
        <taxon>Dokdonia</taxon>
    </lineage>
</organism>
<accession>A0ABV9HSM2</accession>
<proteinExistence type="predicted"/>
<keyword evidence="2" id="KW-1185">Reference proteome</keyword>
<name>A0ABV9HSM2_9FLAO</name>
<dbReference type="EMBL" id="JBHSFV010000002">
    <property type="protein sequence ID" value="MFC4633182.1"/>
    <property type="molecule type" value="Genomic_DNA"/>
</dbReference>
<evidence type="ECO:0000313" key="2">
    <source>
        <dbReference type="Proteomes" id="UP001596043"/>
    </source>
</evidence>
<gene>
    <name evidence="1" type="ORF">ACFO3O_04650</name>
</gene>
<reference evidence="2" key="1">
    <citation type="journal article" date="2019" name="Int. J. Syst. Evol. Microbiol.">
        <title>The Global Catalogue of Microorganisms (GCM) 10K type strain sequencing project: providing services to taxonomists for standard genome sequencing and annotation.</title>
        <authorList>
            <consortium name="The Broad Institute Genomics Platform"/>
            <consortium name="The Broad Institute Genome Sequencing Center for Infectious Disease"/>
            <person name="Wu L."/>
            <person name="Ma J."/>
        </authorList>
    </citation>
    <scope>NUCLEOTIDE SEQUENCE [LARGE SCALE GENOMIC DNA]</scope>
    <source>
        <strain evidence="2">YJ-61-S</strain>
    </source>
</reference>
<sequence>MPRQPIRQERTLNSKETKEFILYNDFEIKLYAIFKWDAVSNIESVDLKLINLPTSLIKYEICHIQRCINEYPSTPDYLVIHISTRGTQIKSEKSFNFQNKVKFNQSGDQFLFLFKESNLICTTPPGNYNCQFSGGTPDSKDGTIIIKA</sequence>
<dbReference type="Proteomes" id="UP001596043">
    <property type="component" value="Unassembled WGS sequence"/>
</dbReference>
<evidence type="ECO:0000313" key="1">
    <source>
        <dbReference type="EMBL" id="MFC4633182.1"/>
    </source>
</evidence>
<dbReference type="RefSeq" id="WP_379977376.1">
    <property type="nucleotide sequence ID" value="NZ_JBHSFV010000002.1"/>
</dbReference>